<evidence type="ECO:0000313" key="3">
    <source>
        <dbReference type="EMBL" id="MBO8436258.1"/>
    </source>
</evidence>
<dbReference type="GO" id="GO:0003676">
    <property type="term" value="F:nucleic acid binding"/>
    <property type="evidence" value="ECO:0007669"/>
    <property type="project" value="InterPro"/>
</dbReference>
<accession>A0A9D9E0L5</accession>
<proteinExistence type="predicted"/>
<dbReference type="SUPFAM" id="SSF64182">
    <property type="entry name" value="DHH phosphoesterases"/>
    <property type="match status" value="1"/>
</dbReference>
<dbReference type="AlphaFoldDB" id="A0A9D9E0L5"/>
<dbReference type="InterPro" id="IPR003156">
    <property type="entry name" value="DHHA1_dom"/>
</dbReference>
<comment type="caution">
    <text evidence="3">The sequence shown here is derived from an EMBL/GenBank/DDBJ whole genome shotgun (WGS) entry which is preliminary data.</text>
</comment>
<reference evidence="3" key="1">
    <citation type="submission" date="2020-10" db="EMBL/GenBank/DDBJ databases">
        <authorList>
            <person name="Gilroy R."/>
        </authorList>
    </citation>
    <scope>NUCLEOTIDE SEQUENCE</scope>
    <source>
        <strain evidence="3">7293</strain>
    </source>
</reference>
<dbReference type="PANTHER" id="PTHR47618">
    <property type="entry name" value="BIFUNCTIONAL OLIGORIBONUCLEASE AND PAP PHOSPHATASE NRNA"/>
    <property type="match status" value="1"/>
</dbReference>
<dbReference type="InterPro" id="IPR001667">
    <property type="entry name" value="DDH_dom"/>
</dbReference>
<dbReference type="PANTHER" id="PTHR47618:SF1">
    <property type="entry name" value="BIFUNCTIONAL OLIGORIBONUCLEASE AND PAP PHOSPHATASE NRNA"/>
    <property type="match status" value="1"/>
</dbReference>
<gene>
    <name evidence="3" type="ORF">IAA97_04705</name>
</gene>
<sequence length="325" mass="35429">MASIFPPCDEKILKAIREAESAIVIAHRNPDGDALYSSIAMAKILEKMGKEVLLLNEGPFLRDDIKYLEPLFKKEADAHFLESSPLVIILDCSTQDRPGEPLKALMQLPRVVIDHHSSGIPFTDEGMSYIVPDSPSTTLLVDTIRQELGIPLDKEIADALYRGFATDTGFYHFLSDKTAPEALRKAAAFTEAGVSPYDVYDEMHDGKKLEDIQNTARIITEAKSLLDGRLILAFQSKDKENARLSDGVYAALLESAGVKVVILIKEKEDALEIGFRSKNHSDIDCGAIASTLGGGGHARAAGATITGIKREDAEAMLIEMISKSL</sequence>
<dbReference type="InterPro" id="IPR038763">
    <property type="entry name" value="DHH_sf"/>
</dbReference>
<evidence type="ECO:0000259" key="2">
    <source>
        <dbReference type="Pfam" id="PF02272"/>
    </source>
</evidence>
<reference evidence="3" key="2">
    <citation type="journal article" date="2021" name="PeerJ">
        <title>Extensive microbial diversity within the chicken gut microbiome revealed by metagenomics and culture.</title>
        <authorList>
            <person name="Gilroy R."/>
            <person name="Ravi A."/>
            <person name="Getino M."/>
            <person name="Pursley I."/>
            <person name="Horton D.L."/>
            <person name="Alikhan N.F."/>
            <person name="Baker D."/>
            <person name="Gharbi K."/>
            <person name="Hall N."/>
            <person name="Watson M."/>
            <person name="Adriaenssens E.M."/>
            <person name="Foster-Nyarko E."/>
            <person name="Jarju S."/>
            <person name="Secka A."/>
            <person name="Antonio M."/>
            <person name="Oren A."/>
            <person name="Chaudhuri R.R."/>
            <person name="La Ragione R."/>
            <person name="Hildebrand F."/>
            <person name="Pallen M.J."/>
        </authorList>
    </citation>
    <scope>NUCLEOTIDE SEQUENCE</scope>
    <source>
        <strain evidence="3">7293</strain>
    </source>
</reference>
<dbReference type="Gene3D" id="3.90.1640.10">
    <property type="entry name" value="inorganic pyrophosphatase (n-terminal core)"/>
    <property type="match status" value="1"/>
</dbReference>
<dbReference type="Proteomes" id="UP000823615">
    <property type="component" value="Unassembled WGS sequence"/>
</dbReference>
<evidence type="ECO:0000259" key="1">
    <source>
        <dbReference type="Pfam" id="PF01368"/>
    </source>
</evidence>
<feature type="domain" description="DHHA1" evidence="2">
    <location>
        <begin position="237"/>
        <end position="322"/>
    </location>
</feature>
<organism evidence="3 4">
    <name type="scientific">Candidatus Ornithospirochaeta stercoripullorum</name>
    <dbReference type="NCBI Taxonomy" id="2840899"/>
    <lineage>
        <taxon>Bacteria</taxon>
        <taxon>Pseudomonadati</taxon>
        <taxon>Spirochaetota</taxon>
        <taxon>Spirochaetia</taxon>
        <taxon>Spirochaetales</taxon>
        <taxon>Spirochaetaceae</taxon>
        <taxon>Spirochaetaceae incertae sedis</taxon>
        <taxon>Candidatus Ornithospirochaeta</taxon>
    </lineage>
</organism>
<dbReference type="Gene3D" id="3.10.310.30">
    <property type="match status" value="1"/>
</dbReference>
<dbReference type="InterPro" id="IPR051319">
    <property type="entry name" value="Oligoribo/pAp-PDE_c-di-AMP_PDE"/>
</dbReference>
<feature type="domain" description="DDH" evidence="1">
    <location>
        <begin position="23"/>
        <end position="163"/>
    </location>
</feature>
<dbReference type="Pfam" id="PF01368">
    <property type="entry name" value="DHH"/>
    <property type="match status" value="1"/>
</dbReference>
<evidence type="ECO:0000313" key="4">
    <source>
        <dbReference type="Proteomes" id="UP000823615"/>
    </source>
</evidence>
<dbReference type="EMBL" id="JADIMT010000057">
    <property type="protein sequence ID" value="MBO8436258.1"/>
    <property type="molecule type" value="Genomic_DNA"/>
</dbReference>
<dbReference type="Pfam" id="PF02272">
    <property type="entry name" value="DHHA1"/>
    <property type="match status" value="1"/>
</dbReference>
<protein>
    <submittedName>
        <fullName evidence="3">DHH family phosphoesterase</fullName>
    </submittedName>
</protein>
<name>A0A9D9E0L5_9SPIO</name>